<evidence type="ECO:0000313" key="8">
    <source>
        <dbReference type="EMBL" id="CAG8828974.1"/>
    </source>
</evidence>
<dbReference type="InterPro" id="IPR020810">
    <property type="entry name" value="Enolase_C"/>
</dbReference>
<dbReference type="Pfam" id="PF00113">
    <property type="entry name" value="Enolase_C"/>
    <property type="match status" value="1"/>
</dbReference>
<name>A0A9N9KH63_9GLOM</name>
<comment type="caution">
    <text evidence="8">The sequence shown here is derived from an EMBL/GenBank/DDBJ whole genome shotgun (WGS) entry which is preliminary data.</text>
</comment>
<feature type="non-terminal residue" evidence="8">
    <location>
        <position position="137"/>
    </location>
</feature>
<evidence type="ECO:0000256" key="5">
    <source>
        <dbReference type="ARBA" id="ARBA00023152"/>
    </source>
</evidence>
<reference evidence="8" key="1">
    <citation type="submission" date="2021-06" db="EMBL/GenBank/DDBJ databases">
        <authorList>
            <person name="Kallberg Y."/>
            <person name="Tangrot J."/>
            <person name="Rosling A."/>
        </authorList>
    </citation>
    <scope>NUCLEOTIDE SEQUENCE</scope>
    <source>
        <strain evidence="8">FL966</strain>
    </source>
</reference>
<evidence type="ECO:0000313" key="9">
    <source>
        <dbReference type="Proteomes" id="UP000789759"/>
    </source>
</evidence>
<dbReference type="PRINTS" id="PR00148">
    <property type="entry name" value="ENOLASE"/>
</dbReference>
<keyword evidence="6" id="KW-0456">Lyase</keyword>
<dbReference type="PANTHER" id="PTHR11902">
    <property type="entry name" value="ENOLASE"/>
    <property type="match status" value="1"/>
</dbReference>
<dbReference type="InterPro" id="IPR029017">
    <property type="entry name" value="Enolase-like_N"/>
</dbReference>
<dbReference type="SUPFAM" id="SSF51604">
    <property type="entry name" value="Enolase C-terminal domain-like"/>
    <property type="match status" value="1"/>
</dbReference>
<comment type="similarity">
    <text evidence="2">Belongs to the enolase family.</text>
</comment>
<dbReference type="GO" id="GO:0000287">
    <property type="term" value="F:magnesium ion binding"/>
    <property type="evidence" value="ECO:0007669"/>
    <property type="project" value="InterPro"/>
</dbReference>
<dbReference type="InterPro" id="IPR036849">
    <property type="entry name" value="Enolase-like_C_sf"/>
</dbReference>
<evidence type="ECO:0000256" key="4">
    <source>
        <dbReference type="ARBA" id="ARBA00022842"/>
    </source>
</evidence>
<dbReference type="EC" id="4.2.1.11" evidence="3"/>
<dbReference type="SUPFAM" id="SSF54826">
    <property type="entry name" value="Enolase N-terminal domain-like"/>
    <property type="match status" value="1"/>
</dbReference>
<organism evidence="8 9">
    <name type="scientific">Cetraspora pellucida</name>
    <dbReference type="NCBI Taxonomy" id="1433469"/>
    <lineage>
        <taxon>Eukaryota</taxon>
        <taxon>Fungi</taxon>
        <taxon>Fungi incertae sedis</taxon>
        <taxon>Mucoromycota</taxon>
        <taxon>Glomeromycotina</taxon>
        <taxon>Glomeromycetes</taxon>
        <taxon>Diversisporales</taxon>
        <taxon>Gigasporaceae</taxon>
        <taxon>Cetraspora</taxon>
    </lineage>
</organism>
<dbReference type="PANTHER" id="PTHR11902:SF1">
    <property type="entry name" value="ENOLASE"/>
    <property type="match status" value="1"/>
</dbReference>
<evidence type="ECO:0000256" key="1">
    <source>
        <dbReference type="ARBA" id="ARBA00005031"/>
    </source>
</evidence>
<evidence type="ECO:0000256" key="6">
    <source>
        <dbReference type="ARBA" id="ARBA00023239"/>
    </source>
</evidence>
<dbReference type="SMART" id="SM01193">
    <property type="entry name" value="Enolase_N"/>
    <property type="match status" value="1"/>
</dbReference>
<protein>
    <recommendedName>
        <fullName evidence="3">phosphopyruvate hydratase</fullName>
        <ecNumber evidence="3">4.2.1.11</ecNumber>
    </recommendedName>
</protein>
<sequence length="137" mass="15114">IFRAAALSGVSTRIHEVLELCDRIEQDYVGKDLLRAAELDVKDQKTVDEFLLKLDNIPNKSNLDANAIPSISFGVAKAGAAKKVYHSLKSVIKSKYGQDTTNVSDEGDFAPNIQDNKECLKLLKDAIKKLVLTIKIE</sequence>
<dbReference type="InterPro" id="IPR000941">
    <property type="entry name" value="Enolase"/>
</dbReference>
<dbReference type="InterPro" id="IPR020811">
    <property type="entry name" value="Enolase_N"/>
</dbReference>
<proteinExistence type="inferred from homology"/>
<dbReference type="Proteomes" id="UP000789759">
    <property type="component" value="Unassembled WGS sequence"/>
</dbReference>
<comment type="pathway">
    <text evidence="1">Carbohydrate degradation; glycolysis; pyruvate from D-glyceraldehyde 3-phosphate: step 4/5.</text>
</comment>
<dbReference type="GO" id="GO:0004634">
    <property type="term" value="F:phosphopyruvate hydratase activity"/>
    <property type="evidence" value="ECO:0007669"/>
    <property type="project" value="UniProtKB-EC"/>
</dbReference>
<keyword evidence="9" id="KW-1185">Reference proteome</keyword>
<dbReference type="GO" id="GO:0006096">
    <property type="term" value="P:glycolytic process"/>
    <property type="evidence" value="ECO:0007669"/>
    <property type="project" value="UniProtKB-KW"/>
</dbReference>
<feature type="domain" description="Enolase N-terminal" evidence="7">
    <location>
        <begin position="1"/>
        <end position="88"/>
    </location>
</feature>
<dbReference type="GO" id="GO:0000015">
    <property type="term" value="C:phosphopyruvate hydratase complex"/>
    <property type="evidence" value="ECO:0007669"/>
    <property type="project" value="InterPro"/>
</dbReference>
<feature type="non-terminal residue" evidence="8">
    <location>
        <position position="1"/>
    </location>
</feature>
<accession>A0A9N9KH63</accession>
<dbReference type="OrthoDB" id="1739814at2759"/>
<gene>
    <name evidence="8" type="ORF">CPELLU_LOCUS20452</name>
</gene>
<dbReference type="AlphaFoldDB" id="A0A9N9KH63"/>
<keyword evidence="4" id="KW-0460">Magnesium</keyword>
<dbReference type="EMBL" id="CAJVQA010061432">
    <property type="protein sequence ID" value="CAG8828974.1"/>
    <property type="molecule type" value="Genomic_DNA"/>
</dbReference>
<dbReference type="Gene3D" id="3.30.390.10">
    <property type="entry name" value="Enolase-like, N-terminal domain"/>
    <property type="match status" value="1"/>
</dbReference>
<evidence type="ECO:0000256" key="3">
    <source>
        <dbReference type="ARBA" id="ARBA00012058"/>
    </source>
</evidence>
<keyword evidence="5" id="KW-0324">Glycolysis</keyword>
<evidence type="ECO:0000259" key="7">
    <source>
        <dbReference type="SMART" id="SM01193"/>
    </source>
</evidence>
<evidence type="ECO:0000256" key="2">
    <source>
        <dbReference type="ARBA" id="ARBA00009604"/>
    </source>
</evidence>
<dbReference type="Gene3D" id="3.20.20.120">
    <property type="entry name" value="Enolase-like C-terminal domain"/>
    <property type="match status" value="1"/>
</dbReference>